<organism evidence="8 9">
    <name type="scientific">Mesorhizobium tianshanense</name>
    <dbReference type="NCBI Taxonomy" id="39844"/>
    <lineage>
        <taxon>Bacteria</taxon>
        <taxon>Pseudomonadati</taxon>
        <taxon>Pseudomonadota</taxon>
        <taxon>Alphaproteobacteria</taxon>
        <taxon>Hyphomicrobiales</taxon>
        <taxon>Phyllobacteriaceae</taxon>
        <taxon>Mesorhizobium</taxon>
    </lineage>
</organism>
<keyword evidence="4 6" id="KW-1133">Transmembrane helix</keyword>
<name>A0A562MI11_9HYPH</name>
<dbReference type="InterPro" id="IPR036259">
    <property type="entry name" value="MFS_trans_sf"/>
</dbReference>
<evidence type="ECO:0000259" key="7">
    <source>
        <dbReference type="PROSITE" id="PS50850"/>
    </source>
</evidence>
<keyword evidence="3 6" id="KW-0812">Transmembrane</keyword>
<comment type="subcellular location">
    <subcellularLocation>
        <location evidence="1">Membrane</location>
        <topology evidence="1">Multi-pass membrane protein</topology>
    </subcellularLocation>
</comment>
<feature type="transmembrane region" description="Helical" evidence="6">
    <location>
        <begin position="398"/>
        <end position="419"/>
    </location>
</feature>
<keyword evidence="5 6" id="KW-0472">Membrane</keyword>
<evidence type="ECO:0000256" key="2">
    <source>
        <dbReference type="ARBA" id="ARBA00022448"/>
    </source>
</evidence>
<dbReference type="AlphaFoldDB" id="A0A562MI11"/>
<dbReference type="EMBL" id="VLKT01000086">
    <property type="protein sequence ID" value="TWI19171.1"/>
    <property type="molecule type" value="Genomic_DNA"/>
</dbReference>
<dbReference type="Proteomes" id="UP000317122">
    <property type="component" value="Unassembled WGS sequence"/>
</dbReference>
<feature type="transmembrane region" description="Helical" evidence="6">
    <location>
        <begin position="263"/>
        <end position="294"/>
    </location>
</feature>
<evidence type="ECO:0000256" key="5">
    <source>
        <dbReference type="ARBA" id="ARBA00023136"/>
    </source>
</evidence>
<proteinExistence type="predicted"/>
<dbReference type="SUPFAM" id="SSF103473">
    <property type="entry name" value="MFS general substrate transporter"/>
    <property type="match status" value="1"/>
</dbReference>
<reference evidence="8 9" key="1">
    <citation type="journal article" date="2015" name="Stand. Genomic Sci.">
        <title>Genomic Encyclopedia of Bacterial and Archaeal Type Strains, Phase III: the genomes of soil and plant-associated and newly described type strains.</title>
        <authorList>
            <person name="Whitman W.B."/>
            <person name="Woyke T."/>
            <person name="Klenk H.P."/>
            <person name="Zhou Y."/>
            <person name="Lilburn T.G."/>
            <person name="Beck B.J."/>
            <person name="De Vos P."/>
            <person name="Vandamme P."/>
            <person name="Eisen J.A."/>
            <person name="Garrity G."/>
            <person name="Hugenholtz P."/>
            <person name="Kyrpides N.C."/>
        </authorList>
    </citation>
    <scope>NUCLEOTIDE SEQUENCE [LARGE SCALE GENOMIC DNA]</scope>
    <source>
        <strain evidence="8 9">CGMCC 1.2546</strain>
    </source>
</reference>
<dbReference type="PROSITE" id="PS50850">
    <property type="entry name" value="MFS"/>
    <property type="match status" value="1"/>
</dbReference>
<feature type="transmembrane region" description="Helical" evidence="6">
    <location>
        <begin position="49"/>
        <end position="69"/>
    </location>
</feature>
<protein>
    <submittedName>
        <fullName evidence="8">DHA2 family methylenomycin A resistance protein-like MFS transporter</fullName>
    </submittedName>
</protein>
<feature type="transmembrane region" description="Helical" evidence="6">
    <location>
        <begin position="362"/>
        <end position="386"/>
    </location>
</feature>
<dbReference type="Gene3D" id="1.20.1250.20">
    <property type="entry name" value="MFS general substrate transporter like domains"/>
    <property type="match status" value="1"/>
</dbReference>
<dbReference type="InterPro" id="IPR020846">
    <property type="entry name" value="MFS_dom"/>
</dbReference>
<dbReference type="GO" id="GO:0016020">
    <property type="term" value="C:membrane"/>
    <property type="evidence" value="ECO:0007669"/>
    <property type="project" value="UniProtKB-SubCell"/>
</dbReference>
<feature type="transmembrane region" description="Helical" evidence="6">
    <location>
        <begin position="334"/>
        <end position="356"/>
    </location>
</feature>
<dbReference type="InterPro" id="IPR011701">
    <property type="entry name" value="MFS"/>
</dbReference>
<feature type="transmembrane region" description="Helical" evidence="6">
    <location>
        <begin position="15"/>
        <end position="37"/>
    </location>
</feature>
<gene>
    <name evidence="8" type="ORF">IQ26_07177</name>
</gene>
<dbReference type="OrthoDB" id="9791756at2"/>
<dbReference type="GO" id="GO:0022857">
    <property type="term" value="F:transmembrane transporter activity"/>
    <property type="evidence" value="ECO:0007669"/>
    <property type="project" value="InterPro"/>
</dbReference>
<feature type="transmembrane region" description="Helical" evidence="6">
    <location>
        <begin position="431"/>
        <end position="452"/>
    </location>
</feature>
<dbReference type="RefSeq" id="WP_145723127.1">
    <property type="nucleotide sequence ID" value="NZ_BSPF01000038.1"/>
</dbReference>
<feature type="domain" description="Major facilitator superfamily (MFS) profile" evidence="7">
    <location>
        <begin position="14"/>
        <end position="457"/>
    </location>
</feature>
<evidence type="ECO:0000313" key="9">
    <source>
        <dbReference type="Proteomes" id="UP000317122"/>
    </source>
</evidence>
<evidence type="ECO:0000256" key="1">
    <source>
        <dbReference type="ARBA" id="ARBA00004141"/>
    </source>
</evidence>
<feature type="transmembrane region" description="Helical" evidence="6">
    <location>
        <begin position="141"/>
        <end position="165"/>
    </location>
</feature>
<feature type="transmembrane region" description="Helical" evidence="6">
    <location>
        <begin position="306"/>
        <end position="327"/>
    </location>
</feature>
<dbReference type="Gene3D" id="1.20.1720.10">
    <property type="entry name" value="Multidrug resistance protein D"/>
    <property type="match status" value="1"/>
</dbReference>
<dbReference type="Pfam" id="PF07690">
    <property type="entry name" value="MFS_1"/>
    <property type="match status" value="1"/>
</dbReference>
<keyword evidence="9" id="KW-1185">Reference proteome</keyword>
<keyword evidence="2" id="KW-0813">Transport</keyword>
<evidence type="ECO:0000256" key="3">
    <source>
        <dbReference type="ARBA" id="ARBA00022692"/>
    </source>
</evidence>
<feature type="transmembrane region" description="Helical" evidence="6">
    <location>
        <begin position="203"/>
        <end position="221"/>
    </location>
</feature>
<feature type="transmembrane region" description="Helical" evidence="6">
    <location>
        <begin position="233"/>
        <end position="251"/>
    </location>
</feature>
<evidence type="ECO:0000256" key="4">
    <source>
        <dbReference type="ARBA" id="ARBA00022989"/>
    </source>
</evidence>
<comment type="caution">
    <text evidence="8">The sequence shown here is derived from an EMBL/GenBank/DDBJ whole genome shotgun (WGS) entry which is preliminary data.</text>
</comment>
<evidence type="ECO:0000256" key="6">
    <source>
        <dbReference type="SAM" id="Phobius"/>
    </source>
</evidence>
<accession>A0A562MI11</accession>
<dbReference type="PANTHER" id="PTHR42718">
    <property type="entry name" value="MAJOR FACILITATOR SUPERFAMILY MULTIDRUG TRANSPORTER MFSC"/>
    <property type="match status" value="1"/>
</dbReference>
<feature type="transmembrane region" description="Helical" evidence="6">
    <location>
        <begin position="81"/>
        <end position="103"/>
    </location>
</feature>
<evidence type="ECO:0000313" key="8">
    <source>
        <dbReference type="EMBL" id="TWI19171.1"/>
    </source>
</evidence>
<sequence length="458" mass="47620">MAAAGTHQTTIQNTLIFICLGHVIVQCNMAILNLAIYRIQIEFGAYVSSLQWIVNAYMLAFSALLLSGGTLCDRLGLRPTFLWGLGIFAFGSFGTAAGTTIASLVVSQALVGTASALIIPCSLALIARECHGNPRLRARSIAIWTAVGGAAVALNPVVGGYLMTIAGWRNAFAAEGTLCLVTALFASRYISTTARNDNARFDLVGQAFVALTLVGFIAAAIEAGRRGLVEPLVVGFLLLAVTSGVSAFAMGRRRGVTVLPLELFGRAGFTAAIAVSSVTNVTYYGVVFVLGLYFQRQHDYSPAEAGLAFLPFSLAFVLASIGGGWLGSVFGPRLPLIVGLAVAGIGHFALYIYMSVSSGDPSIVAFLLIPVGMAGLIAPAATDILLGSVPLDRAGMAGAFLNTAKQGTGAIGVAVYGLVATGGSERLLEGLKLSFLTSAILFFLALATFQLFMGRTAR</sequence>
<feature type="transmembrane region" description="Helical" evidence="6">
    <location>
        <begin position="109"/>
        <end position="129"/>
    </location>
</feature>
<dbReference type="PANTHER" id="PTHR42718:SF9">
    <property type="entry name" value="MAJOR FACILITATOR SUPERFAMILY MULTIDRUG TRANSPORTER MFSC"/>
    <property type="match status" value="1"/>
</dbReference>
<feature type="transmembrane region" description="Helical" evidence="6">
    <location>
        <begin position="171"/>
        <end position="191"/>
    </location>
</feature>
<dbReference type="CDD" id="cd17321">
    <property type="entry name" value="MFS_MMR_MDR_like"/>
    <property type="match status" value="1"/>
</dbReference>